<feature type="active site" evidence="5">
    <location>
        <position position="115"/>
    </location>
</feature>
<evidence type="ECO:0000256" key="4">
    <source>
        <dbReference type="ARBA" id="ARBA00022801"/>
    </source>
</evidence>
<evidence type="ECO:0000259" key="9">
    <source>
        <dbReference type="PROSITE" id="PS51767"/>
    </source>
</evidence>
<dbReference type="EMBL" id="LKCN02000004">
    <property type="protein sequence ID" value="RCI14463.1"/>
    <property type="molecule type" value="Genomic_DNA"/>
</dbReference>
<dbReference type="Pfam" id="PF00026">
    <property type="entry name" value="Asp"/>
    <property type="match status" value="1"/>
</dbReference>
<keyword evidence="2 7" id="KW-0645">Protease</keyword>
<evidence type="ECO:0000256" key="8">
    <source>
        <dbReference type="SAM" id="SignalP"/>
    </source>
</evidence>
<dbReference type="GO" id="GO:0006508">
    <property type="term" value="P:proteolysis"/>
    <property type="evidence" value="ECO:0007669"/>
    <property type="project" value="UniProtKB-KW"/>
</dbReference>
<evidence type="ECO:0000256" key="6">
    <source>
        <dbReference type="PIRSR" id="PIRSR601461-2"/>
    </source>
</evidence>
<evidence type="ECO:0000256" key="3">
    <source>
        <dbReference type="ARBA" id="ARBA00022750"/>
    </source>
</evidence>
<evidence type="ECO:0000256" key="2">
    <source>
        <dbReference type="ARBA" id="ARBA00022670"/>
    </source>
</evidence>
<evidence type="ECO:0000256" key="7">
    <source>
        <dbReference type="RuleBase" id="RU000454"/>
    </source>
</evidence>
<dbReference type="PANTHER" id="PTHR47966">
    <property type="entry name" value="BETA-SITE APP-CLEAVING ENZYME, ISOFORM A-RELATED"/>
    <property type="match status" value="1"/>
</dbReference>
<feature type="chain" id="PRO_5016967500" evidence="8">
    <location>
        <begin position="26"/>
        <end position="424"/>
    </location>
</feature>
<feature type="signal peptide" evidence="8">
    <location>
        <begin position="1"/>
        <end position="25"/>
    </location>
</feature>
<dbReference type="InterPro" id="IPR001969">
    <property type="entry name" value="Aspartic_peptidase_AS"/>
</dbReference>
<evidence type="ECO:0000256" key="5">
    <source>
        <dbReference type="PIRSR" id="PIRSR601461-1"/>
    </source>
</evidence>
<dbReference type="AlphaFoldDB" id="A0A367LJ45"/>
<dbReference type="SUPFAM" id="SSF50630">
    <property type="entry name" value="Acid proteases"/>
    <property type="match status" value="1"/>
</dbReference>
<comment type="caution">
    <text evidence="10">The sequence shown here is derived from an EMBL/GenBank/DDBJ whole genome shotgun (WGS) entry which is preliminary data.</text>
</comment>
<dbReference type="InterPro" id="IPR001461">
    <property type="entry name" value="Aspartic_peptidase_A1"/>
</dbReference>
<dbReference type="STRING" id="1330021.A0A367LJ45"/>
<name>A0A367LJ45_9HYPO</name>
<feature type="domain" description="Peptidase A1" evidence="9">
    <location>
        <begin position="97"/>
        <end position="417"/>
    </location>
</feature>
<dbReference type="PRINTS" id="PR00792">
    <property type="entry name" value="PEPSIN"/>
</dbReference>
<dbReference type="Proteomes" id="UP000253664">
    <property type="component" value="Unassembled WGS sequence"/>
</dbReference>
<dbReference type="OrthoDB" id="2747330at2759"/>
<proteinExistence type="inferred from homology"/>
<accession>A0A367LJ45</accession>
<organism evidence="10 11">
    <name type="scientific">Ophiocordyceps polyrhachis-furcata BCC 54312</name>
    <dbReference type="NCBI Taxonomy" id="1330021"/>
    <lineage>
        <taxon>Eukaryota</taxon>
        <taxon>Fungi</taxon>
        <taxon>Dikarya</taxon>
        <taxon>Ascomycota</taxon>
        <taxon>Pezizomycotina</taxon>
        <taxon>Sordariomycetes</taxon>
        <taxon>Hypocreomycetidae</taxon>
        <taxon>Hypocreales</taxon>
        <taxon>Ophiocordycipitaceae</taxon>
        <taxon>Ophiocordyceps</taxon>
    </lineage>
</organism>
<keyword evidence="4 7" id="KW-0378">Hydrolase</keyword>
<dbReference type="CDD" id="cd06097">
    <property type="entry name" value="Aspergillopepsin_like"/>
    <property type="match status" value="1"/>
</dbReference>
<dbReference type="PROSITE" id="PS00141">
    <property type="entry name" value="ASP_PROTEASE"/>
    <property type="match status" value="2"/>
</dbReference>
<dbReference type="Gene3D" id="2.40.70.10">
    <property type="entry name" value="Acid Proteases"/>
    <property type="match status" value="2"/>
</dbReference>
<dbReference type="PANTHER" id="PTHR47966:SF2">
    <property type="entry name" value="ASPERGILLOPEPSIN-1-RELATED"/>
    <property type="match status" value="1"/>
</dbReference>
<reference evidence="10 11" key="1">
    <citation type="journal article" date="2015" name="BMC Genomics">
        <title>Insights from the genome of Ophiocordyceps polyrhachis-furcata to pathogenicity and host specificity in insect fungi.</title>
        <authorList>
            <person name="Wichadakul D."/>
            <person name="Kobmoo N."/>
            <person name="Ingsriswang S."/>
            <person name="Tangphatsornruang S."/>
            <person name="Chantasingh D."/>
            <person name="Luangsa-ard J.J."/>
            <person name="Eurwilaichitr L."/>
        </authorList>
    </citation>
    <scope>NUCLEOTIDE SEQUENCE [LARGE SCALE GENOMIC DNA]</scope>
    <source>
        <strain evidence="10 11">BCC 54312</strain>
    </source>
</reference>
<dbReference type="InterPro" id="IPR021109">
    <property type="entry name" value="Peptidase_aspartic_dom_sf"/>
</dbReference>
<feature type="active site" evidence="5">
    <location>
        <position position="303"/>
    </location>
</feature>
<dbReference type="GO" id="GO:0004190">
    <property type="term" value="F:aspartic-type endopeptidase activity"/>
    <property type="evidence" value="ECO:0007669"/>
    <property type="project" value="UniProtKB-KW"/>
</dbReference>
<evidence type="ECO:0000256" key="1">
    <source>
        <dbReference type="ARBA" id="ARBA00007447"/>
    </source>
</evidence>
<feature type="disulfide bond" evidence="6">
    <location>
        <begin position="340"/>
        <end position="379"/>
    </location>
</feature>
<keyword evidence="6" id="KW-1015">Disulfide bond</keyword>
<keyword evidence="8" id="KW-0732">Signal</keyword>
<comment type="similarity">
    <text evidence="1 7">Belongs to the peptidase A1 family.</text>
</comment>
<protein>
    <submittedName>
        <fullName evidence="10">Aspartyl protease</fullName>
    </submittedName>
</protein>
<keyword evidence="11" id="KW-1185">Reference proteome</keyword>
<gene>
    <name evidence="10" type="ORF">L249_6105</name>
</gene>
<dbReference type="InterPro" id="IPR034163">
    <property type="entry name" value="Aspergillopepsin-like_cat_dom"/>
</dbReference>
<evidence type="ECO:0000313" key="10">
    <source>
        <dbReference type="EMBL" id="RCI14463.1"/>
    </source>
</evidence>
<evidence type="ECO:0000313" key="11">
    <source>
        <dbReference type="Proteomes" id="UP000253664"/>
    </source>
</evidence>
<dbReference type="PROSITE" id="PS51767">
    <property type="entry name" value="PEPTIDASE_A1"/>
    <property type="match status" value="1"/>
</dbReference>
<sequence length="424" mass="47509">MWHLGRLVFFSLFTLVVVAVASVSARTTPFDFRTRSARSFSVDVQERDNYRRDFVNDWAAAHRKWGSGVPNEALGAFTLADGESQIQVMPLIHDQIYVANIDIGNPPQRVKMALDTGSSDVWVQSTDTKYRVNIDGPWPPKYNPNASTTARQVDNAMWNIRYADESNAVGVVYRDTVRLGHLEVRNATVQSAAIMSATFERETGFSGIMGLAKRLHNNIEPPQPTFLSMLRRQLRKPVFAVDLRRNASSRFDFGHVDANLASDEMTWVPTNASSPHWAVTFDLTAWTGKGSVWLYHQFEAIIDTGTSLMFLPERLVARYWAAVPGMKTSFQMQGSYRFPCGAEHKLPDLMFKLPGTEHVLTVPGRYLNYGPTIDDPELCWGGLQSASQLDGSSILGDIFLKAMFVAFDMESGRVGFANKNLHDK</sequence>
<keyword evidence="3 7" id="KW-0064">Aspartyl protease</keyword>
<dbReference type="InterPro" id="IPR033121">
    <property type="entry name" value="PEPTIDASE_A1"/>
</dbReference>